<protein>
    <recommendedName>
        <fullName evidence="2">SAM domain-containing protein</fullName>
    </recommendedName>
</protein>
<dbReference type="InParanoid" id="H2XKN4"/>
<dbReference type="InterPro" id="IPR039801">
    <property type="entry name" value="EPS8-like"/>
</dbReference>
<feature type="compositionally biased region" description="Basic and acidic residues" evidence="1">
    <location>
        <begin position="76"/>
        <end position="89"/>
    </location>
</feature>
<dbReference type="PANTHER" id="PTHR12287:SF23">
    <property type="entry name" value="AROUSER, ISOFORM A-RELATED"/>
    <property type="match status" value="1"/>
</dbReference>
<organism evidence="3 4">
    <name type="scientific">Ciona intestinalis</name>
    <name type="common">Transparent sea squirt</name>
    <name type="synonym">Ascidia intestinalis</name>
    <dbReference type="NCBI Taxonomy" id="7719"/>
    <lineage>
        <taxon>Eukaryota</taxon>
        <taxon>Metazoa</taxon>
        <taxon>Chordata</taxon>
        <taxon>Tunicata</taxon>
        <taxon>Ascidiacea</taxon>
        <taxon>Phlebobranchia</taxon>
        <taxon>Cionidae</taxon>
        <taxon>Ciona</taxon>
    </lineage>
</organism>
<feature type="region of interest" description="Disordered" evidence="1">
    <location>
        <begin position="67"/>
        <end position="89"/>
    </location>
</feature>
<reference evidence="3" key="3">
    <citation type="submission" date="2025-09" db="UniProtKB">
        <authorList>
            <consortium name="Ensembl"/>
        </authorList>
    </citation>
    <scope>IDENTIFICATION</scope>
</reference>
<accession>H2XKN4</accession>
<dbReference type="Gene3D" id="1.10.150.50">
    <property type="entry name" value="Transcription Factor, Ets-1"/>
    <property type="match status" value="1"/>
</dbReference>
<evidence type="ECO:0000259" key="2">
    <source>
        <dbReference type="Pfam" id="PF18016"/>
    </source>
</evidence>
<dbReference type="Ensembl" id="ENSCINT00000034256.1">
    <property type="protein sequence ID" value="ENSCINP00000030216.1"/>
    <property type="gene ID" value="ENSCING00000022196.1"/>
</dbReference>
<dbReference type="STRING" id="7719.ENSCINP00000030216"/>
<dbReference type="AlphaFoldDB" id="H2XKN4"/>
<reference evidence="3" key="2">
    <citation type="submission" date="2025-08" db="UniProtKB">
        <authorList>
            <consortium name="Ensembl"/>
        </authorList>
    </citation>
    <scope>IDENTIFICATION</scope>
</reference>
<dbReference type="CDD" id="cd09540">
    <property type="entry name" value="SAM_EPS8-like"/>
    <property type="match status" value="1"/>
</dbReference>
<evidence type="ECO:0000313" key="4">
    <source>
        <dbReference type="Proteomes" id="UP000008144"/>
    </source>
</evidence>
<evidence type="ECO:0000313" key="3">
    <source>
        <dbReference type="Ensembl" id="ENSCINP00000030216.1"/>
    </source>
</evidence>
<feature type="domain" description="SAM" evidence="2">
    <location>
        <begin position="2"/>
        <end position="60"/>
    </location>
</feature>
<proteinExistence type="predicted"/>
<dbReference type="GeneTree" id="ENSGT00940000156403"/>
<dbReference type="Pfam" id="PF18016">
    <property type="entry name" value="SAM_3"/>
    <property type="match status" value="1"/>
</dbReference>
<reference evidence="4" key="1">
    <citation type="journal article" date="2002" name="Science">
        <title>The draft genome of Ciona intestinalis: insights into chordate and vertebrate origins.</title>
        <authorList>
            <person name="Dehal P."/>
            <person name="Satou Y."/>
            <person name="Campbell R.K."/>
            <person name="Chapman J."/>
            <person name="Degnan B."/>
            <person name="De Tomaso A."/>
            <person name="Davidson B."/>
            <person name="Di Gregorio A."/>
            <person name="Gelpke M."/>
            <person name="Goodstein D.M."/>
            <person name="Harafuji N."/>
            <person name="Hastings K.E."/>
            <person name="Ho I."/>
            <person name="Hotta K."/>
            <person name="Huang W."/>
            <person name="Kawashima T."/>
            <person name="Lemaire P."/>
            <person name="Martinez D."/>
            <person name="Meinertzhagen I.A."/>
            <person name="Necula S."/>
            <person name="Nonaka M."/>
            <person name="Putnam N."/>
            <person name="Rash S."/>
            <person name="Saiga H."/>
            <person name="Satake M."/>
            <person name="Terry A."/>
            <person name="Yamada L."/>
            <person name="Wang H.G."/>
            <person name="Awazu S."/>
            <person name="Azumi K."/>
            <person name="Boore J."/>
            <person name="Branno M."/>
            <person name="Chin-Bow S."/>
            <person name="DeSantis R."/>
            <person name="Doyle S."/>
            <person name="Francino P."/>
            <person name="Keys D.N."/>
            <person name="Haga S."/>
            <person name="Hayashi H."/>
            <person name="Hino K."/>
            <person name="Imai K.S."/>
            <person name="Inaba K."/>
            <person name="Kano S."/>
            <person name="Kobayashi K."/>
            <person name="Kobayashi M."/>
            <person name="Lee B.I."/>
            <person name="Makabe K.W."/>
            <person name="Manohar C."/>
            <person name="Matassi G."/>
            <person name="Medina M."/>
            <person name="Mochizuki Y."/>
            <person name="Mount S."/>
            <person name="Morishita T."/>
            <person name="Miura S."/>
            <person name="Nakayama A."/>
            <person name="Nishizaka S."/>
            <person name="Nomoto H."/>
            <person name="Ohta F."/>
            <person name="Oishi K."/>
            <person name="Rigoutsos I."/>
            <person name="Sano M."/>
            <person name="Sasaki A."/>
            <person name="Sasakura Y."/>
            <person name="Shoguchi E."/>
            <person name="Shin-i T."/>
            <person name="Spagnuolo A."/>
            <person name="Stainier D."/>
            <person name="Suzuki M.M."/>
            <person name="Tassy O."/>
            <person name="Takatori N."/>
            <person name="Tokuoka M."/>
            <person name="Yagi K."/>
            <person name="Yoshizaki F."/>
            <person name="Wada S."/>
            <person name="Zhang C."/>
            <person name="Hyatt P.D."/>
            <person name="Larimer F."/>
            <person name="Detter C."/>
            <person name="Doggett N."/>
            <person name="Glavina T."/>
            <person name="Hawkins T."/>
            <person name="Richardson P."/>
            <person name="Lucas S."/>
            <person name="Kohara Y."/>
            <person name="Levine M."/>
            <person name="Satoh N."/>
            <person name="Rokhsar D.S."/>
        </authorList>
    </citation>
    <scope>NUCLEOTIDE SEQUENCE [LARGE SCALE GENOMIC DNA]</scope>
</reference>
<dbReference type="PANTHER" id="PTHR12287">
    <property type="entry name" value="EPIDERMAL GROWTH FACTOR RECEPTOR KINASE SUBSTRATE EPS8-RELATED PROTEIN"/>
    <property type="match status" value="1"/>
</dbReference>
<keyword evidence="4" id="KW-1185">Reference proteome</keyword>
<dbReference type="InterPro" id="IPR041418">
    <property type="entry name" value="SAM_3"/>
</dbReference>
<sequence>MVLTKDSSQAEVKTWLLSHGFSSLTIDSLSVLNGAQIFSLTKDELKMICDDEGSRVHSQLLVQKSMPSSATNGVSELDKIMERRRRELS</sequence>
<dbReference type="HOGENOM" id="CLU_2454032_0_0_1"/>
<evidence type="ECO:0000256" key="1">
    <source>
        <dbReference type="SAM" id="MobiDB-lite"/>
    </source>
</evidence>
<dbReference type="Proteomes" id="UP000008144">
    <property type="component" value="Unassembled WGS sequence"/>
</dbReference>
<name>H2XKN4_CIOIN</name>
<dbReference type="SUPFAM" id="SSF47769">
    <property type="entry name" value="SAM/Pointed domain"/>
    <property type="match status" value="1"/>
</dbReference>
<dbReference type="InterPro" id="IPR013761">
    <property type="entry name" value="SAM/pointed_sf"/>
</dbReference>